<organism evidence="1 2">
    <name type="scientific">Archangium gephyra</name>
    <dbReference type="NCBI Taxonomy" id="48"/>
    <lineage>
        <taxon>Bacteria</taxon>
        <taxon>Pseudomonadati</taxon>
        <taxon>Myxococcota</taxon>
        <taxon>Myxococcia</taxon>
        <taxon>Myxococcales</taxon>
        <taxon>Cystobacterineae</taxon>
        <taxon>Archangiaceae</taxon>
        <taxon>Archangium</taxon>
    </lineage>
</organism>
<accession>A0A2W5STS3</accession>
<sequence length="126" mass="13687">MRLASLAVLLSGCVTSRFIARDADFEAREAQEDPVLVAGRDVPRDARPLGRVEVFHNNLTDRDAIIRVALSRAKATGCSWLVHANPNGNADVKTEGVEFVLVFGGSLGPPQAEGENRADFYCFTSR</sequence>
<reference evidence="1 2" key="1">
    <citation type="submission" date="2017-08" db="EMBL/GenBank/DDBJ databases">
        <title>Infants hospitalized years apart are colonized by the same room-sourced microbial strains.</title>
        <authorList>
            <person name="Brooks B."/>
            <person name="Olm M.R."/>
            <person name="Firek B.A."/>
            <person name="Baker R."/>
            <person name="Thomas B.C."/>
            <person name="Morowitz M.J."/>
            <person name="Banfield J.F."/>
        </authorList>
    </citation>
    <scope>NUCLEOTIDE SEQUENCE [LARGE SCALE GENOMIC DNA]</scope>
    <source>
        <strain evidence="1">S2_003_000_R2_14</strain>
    </source>
</reference>
<dbReference type="EMBL" id="QFQP01000036">
    <property type="protein sequence ID" value="PZR06689.1"/>
    <property type="molecule type" value="Genomic_DNA"/>
</dbReference>
<name>A0A2W5STS3_9BACT</name>
<comment type="caution">
    <text evidence="1">The sequence shown here is derived from an EMBL/GenBank/DDBJ whole genome shotgun (WGS) entry which is preliminary data.</text>
</comment>
<protein>
    <submittedName>
        <fullName evidence="1">Uncharacterized protein</fullName>
    </submittedName>
</protein>
<gene>
    <name evidence="1" type="ORF">DI536_29690</name>
</gene>
<dbReference type="Proteomes" id="UP000249061">
    <property type="component" value="Unassembled WGS sequence"/>
</dbReference>
<proteinExistence type="predicted"/>
<evidence type="ECO:0000313" key="1">
    <source>
        <dbReference type="EMBL" id="PZR06689.1"/>
    </source>
</evidence>
<evidence type="ECO:0000313" key="2">
    <source>
        <dbReference type="Proteomes" id="UP000249061"/>
    </source>
</evidence>
<dbReference type="AlphaFoldDB" id="A0A2W5STS3"/>